<feature type="transmembrane region" description="Helical" evidence="7">
    <location>
        <begin position="375"/>
        <end position="394"/>
    </location>
</feature>
<comment type="subcellular location">
    <subcellularLocation>
        <location evidence="1">Cell membrane</location>
    </subcellularLocation>
</comment>
<keyword evidence="7" id="KW-0812">Transmembrane</keyword>
<feature type="domain" description="4Fe-4S ferredoxin-type" evidence="8">
    <location>
        <begin position="309"/>
        <end position="330"/>
    </location>
</feature>
<dbReference type="Pfam" id="PF13237">
    <property type="entry name" value="Fer4_10"/>
    <property type="match status" value="1"/>
</dbReference>
<evidence type="ECO:0000256" key="5">
    <source>
        <dbReference type="ARBA" id="ARBA00023014"/>
    </source>
</evidence>
<proteinExistence type="predicted"/>
<dbReference type="GO" id="GO:0005886">
    <property type="term" value="C:plasma membrane"/>
    <property type="evidence" value="ECO:0007669"/>
    <property type="project" value="UniProtKB-SubCell"/>
</dbReference>
<dbReference type="GO" id="GO:0051536">
    <property type="term" value="F:iron-sulfur cluster binding"/>
    <property type="evidence" value="ECO:0007669"/>
    <property type="project" value="UniProtKB-KW"/>
</dbReference>
<keyword evidence="5" id="KW-0411">Iron-sulfur</keyword>
<keyword evidence="4" id="KW-0408">Iron</keyword>
<evidence type="ECO:0000256" key="7">
    <source>
        <dbReference type="SAM" id="Phobius"/>
    </source>
</evidence>
<dbReference type="Pfam" id="PF12801">
    <property type="entry name" value="Fer4_5"/>
    <property type="match status" value="2"/>
</dbReference>
<evidence type="ECO:0000256" key="1">
    <source>
        <dbReference type="ARBA" id="ARBA00004236"/>
    </source>
</evidence>
<evidence type="ECO:0000313" key="9">
    <source>
        <dbReference type="EMBL" id="SHE42837.1"/>
    </source>
</evidence>
<dbReference type="PANTHER" id="PTHR30224:SF4">
    <property type="entry name" value="ELECTRON TRANSPORT PROTEIN YCCM-RELATED"/>
    <property type="match status" value="1"/>
</dbReference>
<sequence length="422" mass="46463">MFSYSTCSEMDPALGYELFVAAVFACGHSEIVILLTASGQRAGYNGGQAAIFKEKVGVTMGNTACGQVTKIPVPPGQRVEAGELQAPAVKGYLLYTRNAFQVLFGFYLLYLGWRFYLFVQHFEAGGSAPLTARPPAVEGFLPIGALMALRYWLATGIYDPVHPAALSILLAVLLVSLLFKKGFCSWICPVGAISEGLDRLGERLFGPKRPVMPRWLDLPLRSLKYVLLAFFVLAIFFLMSVDDVGAFLNTPYYRISDVKMLQFFLHLSPTALVTLLALAVLSVIYRHFWCRYLCPYGAMLGIVSIFSPLKITRHTGLCSGCRSCDRVCPSYLKVSHSQRIWSPECTACLRCVENCPCRGALTVAGPAGRGRINPWIFGGALLAVFFGFILLARLTGHWQTILTPADYSALIPYSQYFSHPGK</sequence>
<evidence type="ECO:0000256" key="3">
    <source>
        <dbReference type="ARBA" id="ARBA00022723"/>
    </source>
</evidence>
<name>A0A1M4TEW8_9FIRM</name>
<dbReference type="PROSITE" id="PS51379">
    <property type="entry name" value="4FE4S_FER_2"/>
    <property type="match status" value="2"/>
</dbReference>
<dbReference type="EMBL" id="FQUW01000005">
    <property type="protein sequence ID" value="SHE42837.1"/>
    <property type="molecule type" value="Genomic_DNA"/>
</dbReference>
<feature type="transmembrane region" description="Helical" evidence="7">
    <location>
        <begin position="222"/>
        <end position="241"/>
    </location>
</feature>
<evidence type="ECO:0000256" key="4">
    <source>
        <dbReference type="ARBA" id="ARBA00023004"/>
    </source>
</evidence>
<dbReference type="InterPro" id="IPR017896">
    <property type="entry name" value="4Fe4S_Fe-S-bd"/>
</dbReference>
<dbReference type="Proteomes" id="UP000184196">
    <property type="component" value="Unassembled WGS sequence"/>
</dbReference>
<keyword evidence="7" id="KW-1133">Transmembrane helix</keyword>
<dbReference type="PANTHER" id="PTHR30224">
    <property type="entry name" value="ELECTRON TRANSPORT PROTEIN"/>
    <property type="match status" value="1"/>
</dbReference>
<accession>A0A1M4TEW8</accession>
<dbReference type="SUPFAM" id="SSF54862">
    <property type="entry name" value="4Fe-4S ferredoxins"/>
    <property type="match status" value="1"/>
</dbReference>
<feature type="domain" description="4Fe-4S ferredoxin-type" evidence="8">
    <location>
        <begin position="337"/>
        <end position="366"/>
    </location>
</feature>
<dbReference type="GO" id="GO:0046872">
    <property type="term" value="F:metal ion binding"/>
    <property type="evidence" value="ECO:0007669"/>
    <property type="project" value="UniProtKB-KW"/>
</dbReference>
<keyword evidence="3" id="KW-0479">Metal-binding</keyword>
<feature type="transmembrane region" description="Helical" evidence="7">
    <location>
        <begin position="261"/>
        <end position="285"/>
    </location>
</feature>
<protein>
    <submittedName>
        <fullName evidence="9">4Fe-4S binding domain-containing protein</fullName>
    </submittedName>
</protein>
<dbReference type="PROSITE" id="PS00198">
    <property type="entry name" value="4FE4S_FER_1"/>
    <property type="match status" value="1"/>
</dbReference>
<feature type="transmembrane region" description="Helical" evidence="7">
    <location>
        <begin position="99"/>
        <end position="116"/>
    </location>
</feature>
<keyword evidence="6 7" id="KW-0472">Membrane</keyword>
<feature type="transmembrane region" description="Helical" evidence="7">
    <location>
        <begin position="160"/>
        <end position="179"/>
    </location>
</feature>
<evidence type="ECO:0000256" key="6">
    <source>
        <dbReference type="ARBA" id="ARBA00023136"/>
    </source>
</evidence>
<evidence type="ECO:0000259" key="8">
    <source>
        <dbReference type="PROSITE" id="PS51379"/>
    </source>
</evidence>
<evidence type="ECO:0000256" key="2">
    <source>
        <dbReference type="ARBA" id="ARBA00022475"/>
    </source>
</evidence>
<feature type="transmembrane region" description="Helical" evidence="7">
    <location>
        <begin position="292"/>
        <end position="309"/>
    </location>
</feature>
<dbReference type="InterPro" id="IPR017900">
    <property type="entry name" value="4Fe4S_Fe_S_CS"/>
</dbReference>
<keyword evidence="10" id="KW-1185">Reference proteome</keyword>
<dbReference type="AlphaFoldDB" id="A0A1M4TEW8"/>
<organism evidence="9 10">
    <name type="scientific">Desulfofundulus australicus DSM 11792</name>
    <dbReference type="NCBI Taxonomy" id="1121425"/>
    <lineage>
        <taxon>Bacteria</taxon>
        <taxon>Bacillati</taxon>
        <taxon>Bacillota</taxon>
        <taxon>Clostridia</taxon>
        <taxon>Eubacteriales</taxon>
        <taxon>Peptococcaceae</taxon>
        <taxon>Desulfofundulus</taxon>
    </lineage>
</organism>
<gene>
    <name evidence="9" type="ORF">SAMN02745218_00286</name>
</gene>
<evidence type="ECO:0000313" key="10">
    <source>
        <dbReference type="Proteomes" id="UP000184196"/>
    </source>
</evidence>
<reference evidence="10" key="1">
    <citation type="submission" date="2016-11" db="EMBL/GenBank/DDBJ databases">
        <authorList>
            <person name="Varghese N."/>
            <person name="Submissions S."/>
        </authorList>
    </citation>
    <scope>NUCLEOTIDE SEQUENCE [LARGE SCALE GENOMIC DNA]</scope>
    <source>
        <strain evidence="10">DSM 11792</strain>
    </source>
</reference>
<dbReference type="InterPro" id="IPR052378">
    <property type="entry name" value="NosR_regulator"/>
</dbReference>
<keyword evidence="2" id="KW-1003">Cell membrane</keyword>